<sequence length="60" mass="6889">MYRGVWIELCPTLLETQWVTTDVSAFVARRSLGLTSVERTLTQLAVSSYFWNTGYLLLKC</sequence>
<organism evidence="1">
    <name type="scientific">Candidatus Enterococcus clewellii</name>
    <dbReference type="NCBI Taxonomy" id="1834193"/>
    <lineage>
        <taxon>Bacteria</taxon>
        <taxon>Bacillati</taxon>
        <taxon>Bacillota</taxon>
        <taxon>Bacilli</taxon>
        <taxon>Lactobacillales</taxon>
        <taxon>Enterococcaceae</taxon>
        <taxon>Enterococcus</taxon>
    </lineage>
</organism>
<reference evidence="1" key="1">
    <citation type="submission" date="2017-05" db="EMBL/GenBank/DDBJ databases">
        <title>The Genome Sequence of Enterococcus sp. 9E7_DIV0242.</title>
        <authorList>
            <consortium name="The Broad Institute Genomics Platform"/>
            <consortium name="The Broad Institute Genomic Center for Infectious Diseases"/>
            <person name="Earl A."/>
            <person name="Manson A."/>
            <person name="Schwartman J."/>
            <person name="Gilmore M."/>
            <person name="Abouelleil A."/>
            <person name="Cao P."/>
            <person name="Chapman S."/>
            <person name="Cusick C."/>
            <person name="Shea T."/>
            <person name="Young S."/>
            <person name="Neafsey D."/>
            <person name="Nusbaum C."/>
            <person name="Birren B."/>
        </authorList>
    </citation>
    <scope>NUCLEOTIDE SEQUENCE [LARGE SCALE GENOMIC DNA]</scope>
    <source>
        <strain evidence="1">9E7_DIV0242</strain>
    </source>
</reference>
<dbReference type="AlphaFoldDB" id="A0A242K8A4"/>
<dbReference type="EMBL" id="CP147247">
    <property type="protein sequence ID" value="WYJ92239.1"/>
    <property type="molecule type" value="Genomic_DNA"/>
</dbReference>
<evidence type="ECO:0000313" key="3">
    <source>
        <dbReference type="Proteomes" id="UP000195141"/>
    </source>
</evidence>
<dbReference type="RefSeq" id="WP_086349203.1">
    <property type="nucleotide sequence ID" value="NZ_CP147247.1"/>
</dbReference>
<dbReference type="EMBL" id="NGMM01000003">
    <property type="protein sequence ID" value="OTP15927.1"/>
    <property type="molecule type" value="Genomic_DNA"/>
</dbReference>
<reference evidence="2" key="2">
    <citation type="submission" date="2017-05" db="EMBL/GenBank/DDBJ databases">
        <authorList>
            <consortium name="The Broad Institute Genomics Platform"/>
            <consortium name="The Broad Institute Genomic Center for Infectious Diseases"/>
            <person name="Earl A."/>
            <person name="Manson A."/>
            <person name="Schwartman J."/>
            <person name="Gilmore M."/>
            <person name="Abouelleil A."/>
            <person name="Cao P."/>
            <person name="Chapman S."/>
            <person name="Cusick C."/>
            <person name="Shea T."/>
            <person name="Young S."/>
            <person name="Neafsey D."/>
            <person name="Nusbaum C."/>
            <person name="Birren B."/>
        </authorList>
    </citation>
    <scope>NUCLEOTIDE SEQUENCE</scope>
    <source>
        <strain evidence="2">9E7_DIV0242</strain>
    </source>
</reference>
<proteinExistence type="predicted"/>
<accession>A0A242K8A4</accession>
<keyword evidence="3" id="KW-1185">Reference proteome</keyword>
<evidence type="ECO:0000313" key="1">
    <source>
        <dbReference type="EMBL" id="OTP15927.1"/>
    </source>
</evidence>
<protein>
    <submittedName>
        <fullName evidence="1">Uncharacterized protein</fullName>
    </submittedName>
</protein>
<evidence type="ECO:0000313" key="2">
    <source>
        <dbReference type="EMBL" id="WYJ92239.1"/>
    </source>
</evidence>
<gene>
    <name evidence="1" type="ORF">A5888_002141</name>
    <name evidence="2" type="ORF">A5888_004012</name>
</gene>
<reference evidence="2" key="3">
    <citation type="submission" date="2024-03" db="EMBL/GenBank/DDBJ databases">
        <title>The Genome Sequence of Enterococcus sp. DIV0242b.</title>
        <authorList>
            <consortium name="The Broad Institute Genomics Platform"/>
            <consortium name="The Broad Institute Microbial Omics Core"/>
            <consortium name="The Broad Institute Genomic Center for Infectious Diseases"/>
            <person name="Earl A."/>
            <person name="Manson A."/>
            <person name="Gilmore M."/>
            <person name="Schwartman J."/>
            <person name="Shea T."/>
            <person name="Abouelleil A."/>
            <person name="Cao P."/>
            <person name="Chapman S."/>
            <person name="Cusick C."/>
            <person name="Young S."/>
            <person name="Neafsey D."/>
            <person name="Nusbaum C."/>
            <person name="Birren B."/>
        </authorList>
    </citation>
    <scope>NUCLEOTIDE SEQUENCE</scope>
    <source>
        <strain evidence="2">9E7_DIV0242</strain>
    </source>
</reference>
<dbReference type="Proteomes" id="UP000195141">
    <property type="component" value="Chromosome"/>
</dbReference>
<name>A0A242K8A4_9ENTE</name>